<evidence type="ECO:0000256" key="2">
    <source>
        <dbReference type="ARBA" id="ARBA00022741"/>
    </source>
</evidence>
<dbReference type="PROSITE" id="PS51421">
    <property type="entry name" value="RAS"/>
    <property type="match status" value="1"/>
</dbReference>
<dbReference type="PANTHER" id="PTHR47977">
    <property type="entry name" value="RAS-RELATED PROTEIN RAB"/>
    <property type="match status" value="1"/>
</dbReference>
<dbReference type="AlphaFoldDB" id="A0A7J7KJ37"/>
<dbReference type="InterPro" id="IPR027417">
    <property type="entry name" value="P-loop_NTPase"/>
</dbReference>
<keyword evidence="2" id="KW-0547">Nucleotide-binding</keyword>
<comment type="caution">
    <text evidence="5">The sequence shown here is derived from an EMBL/GenBank/DDBJ whole genome shotgun (WGS) entry which is preliminary data.</text>
</comment>
<dbReference type="SMART" id="SM00174">
    <property type="entry name" value="RHO"/>
    <property type="match status" value="1"/>
</dbReference>
<dbReference type="SMART" id="SM00175">
    <property type="entry name" value="RAB"/>
    <property type="match status" value="1"/>
</dbReference>
<dbReference type="EMBL" id="VXIV02000539">
    <property type="protein sequence ID" value="KAF6037618.1"/>
    <property type="molecule type" value="Genomic_DNA"/>
</dbReference>
<evidence type="ECO:0000256" key="3">
    <source>
        <dbReference type="ARBA" id="ARBA00023134"/>
    </source>
</evidence>
<dbReference type="GO" id="GO:0005525">
    <property type="term" value="F:GTP binding"/>
    <property type="evidence" value="ECO:0007669"/>
    <property type="project" value="UniProtKB-KW"/>
</dbReference>
<dbReference type="FunFam" id="3.40.50.300:FF:000586">
    <property type="entry name" value="Rab family GTPase"/>
    <property type="match status" value="1"/>
</dbReference>
<dbReference type="CDD" id="cd00154">
    <property type="entry name" value="Rab"/>
    <property type="match status" value="1"/>
</dbReference>
<keyword evidence="4" id="KW-0472">Membrane</keyword>
<evidence type="ECO:0000313" key="5">
    <source>
        <dbReference type="EMBL" id="KAF6037618.1"/>
    </source>
</evidence>
<dbReference type="NCBIfam" id="TIGR00231">
    <property type="entry name" value="small_GTP"/>
    <property type="match status" value="1"/>
</dbReference>
<proteinExistence type="predicted"/>
<dbReference type="Gene3D" id="3.40.50.300">
    <property type="entry name" value="P-loop containing nucleotide triphosphate hydrolases"/>
    <property type="match status" value="1"/>
</dbReference>
<evidence type="ECO:0000256" key="1">
    <source>
        <dbReference type="ARBA" id="ARBA00004308"/>
    </source>
</evidence>
<keyword evidence="6" id="KW-1185">Reference proteome</keyword>
<dbReference type="SMART" id="SM00173">
    <property type="entry name" value="RAS"/>
    <property type="match status" value="1"/>
</dbReference>
<evidence type="ECO:0000256" key="4">
    <source>
        <dbReference type="ARBA" id="ARBA00023136"/>
    </source>
</evidence>
<organism evidence="5 6">
    <name type="scientific">Bugula neritina</name>
    <name type="common">Brown bryozoan</name>
    <name type="synonym">Sertularia neritina</name>
    <dbReference type="NCBI Taxonomy" id="10212"/>
    <lineage>
        <taxon>Eukaryota</taxon>
        <taxon>Metazoa</taxon>
        <taxon>Spiralia</taxon>
        <taxon>Lophotrochozoa</taxon>
        <taxon>Bryozoa</taxon>
        <taxon>Gymnolaemata</taxon>
        <taxon>Cheilostomatida</taxon>
        <taxon>Flustrina</taxon>
        <taxon>Buguloidea</taxon>
        <taxon>Bugulidae</taxon>
        <taxon>Bugula</taxon>
    </lineage>
</organism>
<comment type="subcellular location">
    <subcellularLocation>
        <location evidence="1">Endomembrane system</location>
    </subcellularLocation>
</comment>
<gene>
    <name evidence="5" type="ORF">EB796_004081</name>
</gene>
<dbReference type="InterPro" id="IPR001806">
    <property type="entry name" value="Small_GTPase"/>
</dbReference>
<dbReference type="PROSITE" id="PS51420">
    <property type="entry name" value="RHO"/>
    <property type="match status" value="1"/>
</dbReference>
<dbReference type="InterPro" id="IPR050227">
    <property type="entry name" value="Rab"/>
</dbReference>
<sequence length="215" mass="24398">MESSSNEHIDYVFKVVLIGDCGVGKSSLLLRYSDDFFQESYLCTIGVDLRIRTISVDDKRVKLQMWDTAGQERFKTLCGHYYRGAEAIIIVFDVTSENSFSNVLRWYEEARQLSRQDTVLVLLGNKSDMADSRAVSTERAQSLAASLNIAYFESSAKLCDNVKETFTATTRKMMEAYQKHHRAHLPDDLTNSKSLHMSQPIKSSTSLNCFDCSIM</sequence>
<dbReference type="PRINTS" id="PR00449">
    <property type="entry name" value="RASTRNSFRMNG"/>
</dbReference>
<protein>
    <recommendedName>
        <fullName evidence="7">RAB37</fullName>
    </recommendedName>
</protein>
<dbReference type="InterPro" id="IPR005225">
    <property type="entry name" value="Small_GTP-bd"/>
</dbReference>
<dbReference type="PROSITE" id="PS51419">
    <property type="entry name" value="RAB"/>
    <property type="match status" value="1"/>
</dbReference>
<evidence type="ECO:0000313" key="6">
    <source>
        <dbReference type="Proteomes" id="UP000593567"/>
    </source>
</evidence>
<dbReference type="Proteomes" id="UP000593567">
    <property type="component" value="Unassembled WGS sequence"/>
</dbReference>
<dbReference type="SUPFAM" id="SSF52540">
    <property type="entry name" value="P-loop containing nucleoside triphosphate hydrolases"/>
    <property type="match status" value="1"/>
</dbReference>
<dbReference type="GO" id="GO:0012505">
    <property type="term" value="C:endomembrane system"/>
    <property type="evidence" value="ECO:0007669"/>
    <property type="project" value="UniProtKB-SubCell"/>
</dbReference>
<accession>A0A7J7KJ37</accession>
<dbReference type="SMART" id="SM00176">
    <property type="entry name" value="RAN"/>
    <property type="match status" value="1"/>
</dbReference>
<evidence type="ECO:0008006" key="7">
    <source>
        <dbReference type="Google" id="ProtNLM"/>
    </source>
</evidence>
<dbReference type="GO" id="GO:0003924">
    <property type="term" value="F:GTPase activity"/>
    <property type="evidence" value="ECO:0007669"/>
    <property type="project" value="InterPro"/>
</dbReference>
<dbReference type="Pfam" id="PF00071">
    <property type="entry name" value="Ras"/>
    <property type="match status" value="1"/>
</dbReference>
<name>A0A7J7KJ37_BUGNE</name>
<reference evidence="5" key="1">
    <citation type="submission" date="2020-06" db="EMBL/GenBank/DDBJ databases">
        <title>Draft genome of Bugula neritina, a colonial animal packing powerful symbionts and potential medicines.</title>
        <authorList>
            <person name="Rayko M."/>
        </authorList>
    </citation>
    <scope>NUCLEOTIDE SEQUENCE [LARGE SCALE GENOMIC DNA]</scope>
    <source>
        <strain evidence="5">Kwan_BN1</strain>
    </source>
</reference>
<keyword evidence="3" id="KW-0342">GTP-binding</keyword>